<evidence type="ECO:0000256" key="13">
    <source>
        <dbReference type="PIRNR" id="PIRNR006250"/>
    </source>
</evidence>
<feature type="domain" description="Quinolinate phosphoribosyl transferase C-terminal" evidence="14">
    <location>
        <begin position="111"/>
        <end position="274"/>
    </location>
</feature>
<reference evidence="17" key="1">
    <citation type="journal article" date="2021" name="Curr. Microbiol.">
        <title>Complete genome of nocamycin-producing strain Saccharothrix syringae NRRL B-16468 reveals the biosynthetic potential for secondary metabolites.</title>
        <authorList>
            <person name="Mo X."/>
            <person name="Yang S."/>
        </authorList>
    </citation>
    <scope>NUCLEOTIDE SEQUENCE [LARGE SCALE GENOMIC DNA]</scope>
    <source>
        <strain evidence="17">ATCC 51364 / DSM 43886 / JCM 6844 / KCTC 9398 / NBRC 14523 / NRRL B-16468 / INA 2240</strain>
    </source>
</reference>
<organism evidence="16 17">
    <name type="scientific">Saccharothrix syringae</name>
    <name type="common">Nocardiopsis syringae</name>
    <dbReference type="NCBI Taxonomy" id="103733"/>
    <lineage>
        <taxon>Bacteria</taxon>
        <taxon>Bacillati</taxon>
        <taxon>Actinomycetota</taxon>
        <taxon>Actinomycetes</taxon>
        <taxon>Pseudonocardiales</taxon>
        <taxon>Pseudonocardiaceae</taxon>
        <taxon>Saccharothrix</taxon>
    </lineage>
</organism>
<keyword evidence="17" id="KW-1185">Reference proteome</keyword>
<dbReference type="AlphaFoldDB" id="A0A5Q0H8J3"/>
<evidence type="ECO:0000256" key="3">
    <source>
        <dbReference type="ARBA" id="ARBA00009400"/>
    </source>
</evidence>
<dbReference type="KEGG" id="ssyi:EKG83_38555"/>
<dbReference type="Proteomes" id="UP000325787">
    <property type="component" value="Chromosome"/>
</dbReference>
<dbReference type="Pfam" id="PF01729">
    <property type="entry name" value="QRPTase_C"/>
    <property type="match status" value="1"/>
</dbReference>
<dbReference type="EC" id="2.4.2.19" evidence="5"/>
<dbReference type="PANTHER" id="PTHR32179:SF3">
    <property type="entry name" value="NICOTINATE-NUCLEOTIDE PYROPHOSPHORYLASE [CARBOXYLATING]"/>
    <property type="match status" value="1"/>
</dbReference>
<comment type="function">
    <text evidence="1">Involved in the catabolism of quinolinic acid (QA).</text>
</comment>
<evidence type="ECO:0000256" key="6">
    <source>
        <dbReference type="ARBA" id="ARBA00020990"/>
    </source>
</evidence>
<evidence type="ECO:0000256" key="5">
    <source>
        <dbReference type="ARBA" id="ARBA00011944"/>
    </source>
</evidence>
<evidence type="ECO:0000256" key="2">
    <source>
        <dbReference type="ARBA" id="ARBA00004893"/>
    </source>
</evidence>
<dbReference type="SUPFAM" id="SSF54675">
    <property type="entry name" value="Nicotinate/Quinolinate PRTase N-terminal domain-like"/>
    <property type="match status" value="1"/>
</dbReference>
<dbReference type="EMBL" id="CP034550">
    <property type="protein sequence ID" value="QFZ22547.1"/>
    <property type="molecule type" value="Genomic_DNA"/>
</dbReference>
<dbReference type="PANTHER" id="PTHR32179">
    <property type="entry name" value="NICOTINATE-NUCLEOTIDE PYROPHOSPHORYLASE [CARBOXYLATING]"/>
    <property type="match status" value="1"/>
</dbReference>
<evidence type="ECO:0000256" key="1">
    <source>
        <dbReference type="ARBA" id="ARBA00003237"/>
    </source>
</evidence>
<dbReference type="InterPro" id="IPR004393">
    <property type="entry name" value="NadC"/>
</dbReference>
<dbReference type="Pfam" id="PF02749">
    <property type="entry name" value="QRPTase_N"/>
    <property type="match status" value="1"/>
</dbReference>
<evidence type="ECO:0000256" key="12">
    <source>
        <dbReference type="ARBA" id="ARBA00069173"/>
    </source>
</evidence>
<dbReference type="GO" id="GO:0004514">
    <property type="term" value="F:nicotinate-nucleotide diphosphorylase (carboxylating) activity"/>
    <property type="evidence" value="ECO:0007669"/>
    <property type="project" value="UniProtKB-EC"/>
</dbReference>
<feature type="domain" description="Quinolinate phosphoribosyl transferase N-terminal" evidence="15">
    <location>
        <begin position="25"/>
        <end position="109"/>
    </location>
</feature>
<evidence type="ECO:0000313" key="17">
    <source>
        <dbReference type="Proteomes" id="UP000325787"/>
    </source>
</evidence>
<evidence type="ECO:0000259" key="14">
    <source>
        <dbReference type="Pfam" id="PF01729"/>
    </source>
</evidence>
<dbReference type="InterPro" id="IPR037128">
    <property type="entry name" value="Quinolinate_PRibosylTase_N_sf"/>
</dbReference>
<keyword evidence="9 13" id="KW-0808">Transferase</keyword>
<keyword evidence="8 13" id="KW-0328">Glycosyltransferase</keyword>
<evidence type="ECO:0000256" key="10">
    <source>
        <dbReference type="ARBA" id="ARBA00033102"/>
    </source>
</evidence>
<evidence type="ECO:0000259" key="15">
    <source>
        <dbReference type="Pfam" id="PF02749"/>
    </source>
</evidence>
<dbReference type="InterPro" id="IPR027277">
    <property type="entry name" value="NadC/ModD"/>
</dbReference>
<evidence type="ECO:0000256" key="7">
    <source>
        <dbReference type="ARBA" id="ARBA00022642"/>
    </source>
</evidence>
<dbReference type="CDD" id="cd01572">
    <property type="entry name" value="QPRTase"/>
    <property type="match status" value="1"/>
</dbReference>
<sequence length="276" mass="28542">MTLDLEDARRVIGTALAEDLRYGPDATTGATVPADAVAVAELTPRAAGVLAGVPVALEVFRQVAEVEVLQAREDGDKAVPGEPALVLRGPVRGLLTAERTALNLVCHLSGVATLTAAWVAEVSGTKAAVRDSRKTLPGLRLLEKYAVRCGGGVNHRLGLGDAVLIKDNHVRAAGSVRAAMAAVRAHAPELPCEVEVDSLEQLDEAVAEGAELVLLDNFTVAECAEAVRRAGGVRLEASGGLTLDVARAYAETGVDYLAVGGLTHSAPALDLGLDLR</sequence>
<comment type="pathway">
    <text evidence="2">Cofactor biosynthesis; NAD(+) biosynthesis; nicotinate D-ribonucleotide from quinolinate: step 1/1.</text>
</comment>
<dbReference type="InterPro" id="IPR002638">
    <property type="entry name" value="Quinolinate_PRibosylTrfase_C"/>
</dbReference>
<gene>
    <name evidence="16" type="ORF">EKG83_38555</name>
</gene>
<dbReference type="Gene3D" id="3.20.20.70">
    <property type="entry name" value="Aldolase class I"/>
    <property type="match status" value="1"/>
</dbReference>
<dbReference type="NCBIfam" id="TIGR00078">
    <property type="entry name" value="nadC"/>
    <property type="match status" value="1"/>
</dbReference>
<dbReference type="InterPro" id="IPR022412">
    <property type="entry name" value="Quinolinate_PRibosylTrfase_N"/>
</dbReference>
<accession>A0A5Q0H8J3</accession>
<dbReference type="PIRSF" id="PIRSF006250">
    <property type="entry name" value="NadC_ModD"/>
    <property type="match status" value="1"/>
</dbReference>
<dbReference type="GO" id="GO:0034213">
    <property type="term" value="P:quinolinate catabolic process"/>
    <property type="evidence" value="ECO:0007669"/>
    <property type="project" value="TreeGrafter"/>
</dbReference>
<dbReference type="InterPro" id="IPR013785">
    <property type="entry name" value="Aldolase_TIM"/>
</dbReference>
<evidence type="ECO:0000256" key="9">
    <source>
        <dbReference type="ARBA" id="ARBA00022679"/>
    </source>
</evidence>
<evidence type="ECO:0000256" key="11">
    <source>
        <dbReference type="ARBA" id="ARBA00047445"/>
    </source>
</evidence>
<keyword evidence="7" id="KW-0662">Pyridine nucleotide biosynthesis</keyword>
<dbReference type="GO" id="GO:0005737">
    <property type="term" value="C:cytoplasm"/>
    <property type="evidence" value="ECO:0007669"/>
    <property type="project" value="TreeGrafter"/>
</dbReference>
<dbReference type="UniPathway" id="UPA00253">
    <property type="reaction ID" value="UER00331"/>
</dbReference>
<dbReference type="OrthoDB" id="9782546at2"/>
<dbReference type="GO" id="GO:0009435">
    <property type="term" value="P:NAD+ biosynthetic process"/>
    <property type="evidence" value="ECO:0007669"/>
    <property type="project" value="UniProtKB-UniPathway"/>
</dbReference>
<dbReference type="InterPro" id="IPR036068">
    <property type="entry name" value="Nicotinate_pribotase-like_C"/>
</dbReference>
<evidence type="ECO:0000313" key="16">
    <source>
        <dbReference type="EMBL" id="QFZ22547.1"/>
    </source>
</evidence>
<dbReference type="RefSeq" id="WP_033430685.1">
    <property type="nucleotide sequence ID" value="NZ_CP034550.1"/>
</dbReference>
<dbReference type="FunFam" id="3.90.1170.20:FF:000001">
    <property type="entry name" value="Nicotinate-nucleotide diphosphorylase (Carboxylating)"/>
    <property type="match status" value="1"/>
</dbReference>
<comment type="subunit">
    <text evidence="4">Hexamer formed by 3 homodimers.</text>
</comment>
<comment type="catalytic activity">
    <reaction evidence="11">
        <text>nicotinate beta-D-ribonucleotide + CO2 + diphosphate = quinolinate + 5-phospho-alpha-D-ribose 1-diphosphate + 2 H(+)</text>
        <dbReference type="Rhea" id="RHEA:12733"/>
        <dbReference type="ChEBI" id="CHEBI:15378"/>
        <dbReference type="ChEBI" id="CHEBI:16526"/>
        <dbReference type="ChEBI" id="CHEBI:29959"/>
        <dbReference type="ChEBI" id="CHEBI:33019"/>
        <dbReference type="ChEBI" id="CHEBI:57502"/>
        <dbReference type="ChEBI" id="CHEBI:58017"/>
        <dbReference type="EC" id="2.4.2.19"/>
    </reaction>
</comment>
<evidence type="ECO:0000256" key="4">
    <source>
        <dbReference type="ARBA" id="ARBA00011218"/>
    </source>
</evidence>
<proteinExistence type="inferred from homology"/>
<evidence type="ECO:0000256" key="8">
    <source>
        <dbReference type="ARBA" id="ARBA00022676"/>
    </source>
</evidence>
<dbReference type="Gene3D" id="3.90.1170.20">
    <property type="entry name" value="Quinolinate phosphoribosyl transferase, N-terminal domain"/>
    <property type="match status" value="1"/>
</dbReference>
<name>A0A5Q0H8J3_SACSY</name>
<dbReference type="FunFam" id="3.20.20.70:FF:000030">
    <property type="entry name" value="Nicotinate-nucleotide pyrophosphorylase, carboxylating"/>
    <property type="match status" value="1"/>
</dbReference>
<dbReference type="SUPFAM" id="SSF51690">
    <property type="entry name" value="Nicotinate/Quinolinate PRTase C-terminal domain-like"/>
    <property type="match status" value="1"/>
</dbReference>
<comment type="similarity">
    <text evidence="3 13">Belongs to the NadC/ModD family.</text>
</comment>
<protein>
    <recommendedName>
        <fullName evidence="6">Nicotinate-nucleotide pyrophosphorylase [carboxylating]</fullName>
        <ecNumber evidence="5">2.4.2.19</ecNumber>
    </recommendedName>
    <alternativeName>
        <fullName evidence="12">Probable nicotinate-nucleotide pyrophosphorylase [carboxylating]</fullName>
    </alternativeName>
    <alternativeName>
        <fullName evidence="10">Quinolinate phosphoribosyltransferase [decarboxylating]</fullName>
    </alternativeName>
</protein>